<dbReference type="RefSeq" id="WP_127740710.1">
    <property type="nucleotide sequence ID" value="NZ_SACN01000001.1"/>
</dbReference>
<feature type="transmembrane region" description="Helical" evidence="7">
    <location>
        <begin position="90"/>
        <end position="107"/>
    </location>
</feature>
<sequence>MRHESITTSAPAARVAVGSGLPFAALPLVGRIGIAAIFLLSGFSKLSAPAYMIGYIRSAGLPLPEVALGVAIFVEIVGGLALIAGYRTRLVAAALALFSVVTAFGFHADLADQNQFIHFFKNIAMAGGLLQVVAFGAGAYSVDNRRR</sequence>
<evidence type="ECO:0000313" key="9">
    <source>
        <dbReference type="Proteomes" id="UP000282971"/>
    </source>
</evidence>
<dbReference type="PANTHER" id="PTHR33452:SF1">
    <property type="entry name" value="INNER MEMBRANE PROTEIN YPHA-RELATED"/>
    <property type="match status" value="1"/>
</dbReference>
<dbReference type="InterPro" id="IPR032808">
    <property type="entry name" value="DoxX"/>
</dbReference>
<evidence type="ECO:0000313" key="8">
    <source>
        <dbReference type="EMBL" id="RVT92772.1"/>
    </source>
</evidence>
<evidence type="ECO:0000256" key="5">
    <source>
        <dbReference type="ARBA" id="ARBA00022989"/>
    </source>
</evidence>
<feature type="transmembrane region" description="Helical" evidence="7">
    <location>
        <begin position="63"/>
        <end position="83"/>
    </location>
</feature>
<dbReference type="AlphaFoldDB" id="A0A437M545"/>
<gene>
    <name evidence="8" type="ORF">EOD43_02290</name>
</gene>
<comment type="similarity">
    <text evidence="2">Belongs to the DoxX family.</text>
</comment>
<keyword evidence="9" id="KW-1185">Reference proteome</keyword>
<feature type="transmembrane region" description="Helical" evidence="7">
    <location>
        <begin position="119"/>
        <end position="142"/>
    </location>
</feature>
<dbReference type="OrthoDB" id="9810206at2"/>
<dbReference type="PANTHER" id="PTHR33452">
    <property type="entry name" value="OXIDOREDUCTASE CATD-RELATED"/>
    <property type="match status" value="1"/>
</dbReference>
<keyword evidence="6 7" id="KW-0472">Membrane</keyword>
<dbReference type="InterPro" id="IPR051907">
    <property type="entry name" value="DoxX-like_oxidoreductase"/>
</dbReference>
<protein>
    <submittedName>
        <fullName evidence="8">DoxX family protein</fullName>
    </submittedName>
</protein>
<evidence type="ECO:0000256" key="6">
    <source>
        <dbReference type="ARBA" id="ARBA00023136"/>
    </source>
</evidence>
<comment type="subcellular location">
    <subcellularLocation>
        <location evidence="1">Cell membrane</location>
        <topology evidence="1">Multi-pass membrane protein</topology>
    </subcellularLocation>
</comment>
<evidence type="ECO:0000256" key="3">
    <source>
        <dbReference type="ARBA" id="ARBA00022475"/>
    </source>
</evidence>
<keyword evidence="5 7" id="KW-1133">Transmembrane helix</keyword>
<dbReference type="Proteomes" id="UP000282971">
    <property type="component" value="Unassembled WGS sequence"/>
</dbReference>
<dbReference type="GO" id="GO:0005886">
    <property type="term" value="C:plasma membrane"/>
    <property type="evidence" value="ECO:0007669"/>
    <property type="project" value="UniProtKB-SubCell"/>
</dbReference>
<evidence type="ECO:0000256" key="1">
    <source>
        <dbReference type="ARBA" id="ARBA00004651"/>
    </source>
</evidence>
<feature type="transmembrane region" description="Helical" evidence="7">
    <location>
        <begin position="21"/>
        <end position="43"/>
    </location>
</feature>
<reference evidence="8 9" key="1">
    <citation type="submission" date="2019-01" db="EMBL/GenBank/DDBJ databases">
        <authorList>
            <person name="Chen W.-M."/>
        </authorList>
    </citation>
    <scope>NUCLEOTIDE SEQUENCE [LARGE SCALE GENOMIC DNA]</scope>
    <source>
        <strain evidence="8 9">CCP-7</strain>
    </source>
</reference>
<keyword evidence="3" id="KW-1003">Cell membrane</keyword>
<keyword evidence="4 7" id="KW-0812">Transmembrane</keyword>
<proteinExistence type="inferred from homology"/>
<dbReference type="Pfam" id="PF07681">
    <property type="entry name" value="DoxX"/>
    <property type="match status" value="1"/>
</dbReference>
<evidence type="ECO:0000256" key="4">
    <source>
        <dbReference type="ARBA" id="ARBA00022692"/>
    </source>
</evidence>
<organism evidence="8 9">
    <name type="scientific">Sphingomonas crocodyli</name>
    <dbReference type="NCBI Taxonomy" id="1979270"/>
    <lineage>
        <taxon>Bacteria</taxon>
        <taxon>Pseudomonadati</taxon>
        <taxon>Pseudomonadota</taxon>
        <taxon>Alphaproteobacteria</taxon>
        <taxon>Sphingomonadales</taxon>
        <taxon>Sphingomonadaceae</taxon>
        <taxon>Sphingomonas</taxon>
    </lineage>
</organism>
<accession>A0A437M545</accession>
<evidence type="ECO:0000256" key="7">
    <source>
        <dbReference type="SAM" id="Phobius"/>
    </source>
</evidence>
<evidence type="ECO:0000256" key="2">
    <source>
        <dbReference type="ARBA" id="ARBA00006679"/>
    </source>
</evidence>
<dbReference type="EMBL" id="SACN01000001">
    <property type="protein sequence ID" value="RVT92772.1"/>
    <property type="molecule type" value="Genomic_DNA"/>
</dbReference>
<comment type="caution">
    <text evidence="8">The sequence shown here is derived from an EMBL/GenBank/DDBJ whole genome shotgun (WGS) entry which is preliminary data.</text>
</comment>
<name>A0A437M545_9SPHN</name>